<gene>
    <name evidence="5" type="ORF">C3Y92_05625</name>
</gene>
<dbReference type="Pfam" id="PF00216">
    <property type="entry name" value="Bac_DNA_binding"/>
    <property type="match status" value="1"/>
</dbReference>
<dbReference type="EMBL" id="CP026538">
    <property type="protein sequence ID" value="QAZ66749.1"/>
    <property type="molecule type" value="Genomic_DNA"/>
</dbReference>
<protein>
    <submittedName>
        <fullName evidence="5">DNA-binding protein HU</fullName>
    </submittedName>
</protein>
<evidence type="ECO:0000256" key="2">
    <source>
        <dbReference type="ARBA" id="ARBA00023067"/>
    </source>
</evidence>
<dbReference type="SMART" id="SM00411">
    <property type="entry name" value="BHL"/>
    <property type="match status" value="1"/>
</dbReference>
<name>A0A4P6HZD0_9BACT</name>
<keyword evidence="3 5" id="KW-0238">DNA-binding</keyword>
<dbReference type="GO" id="GO:0030261">
    <property type="term" value="P:chromosome condensation"/>
    <property type="evidence" value="ECO:0007669"/>
    <property type="project" value="UniProtKB-KW"/>
</dbReference>
<dbReference type="GO" id="GO:0030527">
    <property type="term" value="F:structural constituent of chromatin"/>
    <property type="evidence" value="ECO:0007669"/>
    <property type="project" value="InterPro"/>
</dbReference>
<proteinExistence type="inferred from homology"/>
<evidence type="ECO:0000313" key="5">
    <source>
        <dbReference type="EMBL" id="QAZ66749.1"/>
    </source>
</evidence>
<organism evidence="5 6">
    <name type="scientific">Solidesulfovibrio carbinolicus</name>
    <dbReference type="NCBI Taxonomy" id="296842"/>
    <lineage>
        <taxon>Bacteria</taxon>
        <taxon>Pseudomonadati</taxon>
        <taxon>Thermodesulfobacteriota</taxon>
        <taxon>Desulfovibrionia</taxon>
        <taxon>Desulfovibrionales</taxon>
        <taxon>Desulfovibrionaceae</taxon>
        <taxon>Solidesulfovibrio</taxon>
    </lineage>
</organism>
<dbReference type="InterPro" id="IPR000119">
    <property type="entry name" value="Hist_DNA-bd"/>
</dbReference>
<dbReference type="OrthoDB" id="9799835at2"/>
<accession>A0A4P6HZD0</accession>
<dbReference type="SUPFAM" id="SSF47729">
    <property type="entry name" value="IHF-like DNA-binding proteins"/>
    <property type="match status" value="1"/>
</dbReference>
<dbReference type="InterPro" id="IPR010992">
    <property type="entry name" value="IHF-like_DNA-bd_dom_sf"/>
</dbReference>
<dbReference type="GO" id="GO:0003677">
    <property type="term" value="F:DNA binding"/>
    <property type="evidence" value="ECO:0007669"/>
    <property type="project" value="UniProtKB-KW"/>
</dbReference>
<reference evidence="5 6" key="1">
    <citation type="submission" date="2018-02" db="EMBL/GenBank/DDBJ databases">
        <title>Genome sequence of Desulfovibrio carbinolicus DSM 3852.</title>
        <authorList>
            <person name="Wilbanks E."/>
            <person name="Skennerton C.T."/>
            <person name="Orphan V.J."/>
        </authorList>
    </citation>
    <scope>NUCLEOTIDE SEQUENCE [LARGE SCALE GENOMIC DNA]</scope>
    <source>
        <strain evidence="5 6">DSM 3852</strain>
    </source>
</reference>
<dbReference type="Gene3D" id="4.10.520.10">
    <property type="entry name" value="IHF-like DNA-binding proteins"/>
    <property type="match status" value="1"/>
</dbReference>
<dbReference type="KEGG" id="dcb:C3Y92_05625"/>
<evidence type="ECO:0000313" key="6">
    <source>
        <dbReference type="Proteomes" id="UP000293296"/>
    </source>
</evidence>
<dbReference type="PANTHER" id="PTHR33175:SF3">
    <property type="entry name" value="DNA-BINDING PROTEIN HU-BETA"/>
    <property type="match status" value="1"/>
</dbReference>
<evidence type="ECO:0000256" key="3">
    <source>
        <dbReference type="ARBA" id="ARBA00023125"/>
    </source>
</evidence>
<dbReference type="Proteomes" id="UP000293296">
    <property type="component" value="Chromosome"/>
</dbReference>
<evidence type="ECO:0000256" key="4">
    <source>
        <dbReference type="RuleBase" id="RU003939"/>
    </source>
</evidence>
<keyword evidence="2" id="KW-0226">DNA condensation</keyword>
<dbReference type="PRINTS" id="PR01727">
    <property type="entry name" value="DNABINDINGHU"/>
</dbReference>
<dbReference type="AlphaFoldDB" id="A0A4P6HZD0"/>
<dbReference type="CDD" id="cd13831">
    <property type="entry name" value="HU"/>
    <property type="match status" value="1"/>
</dbReference>
<keyword evidence="6" id="KW-1185">Reference proteome</keyword>
<dbReference type="RefSeq" id="WP_129350436.1">
    <property type="nucleotide sequence ID" value="NZ_CP026538.1"/>
</dbReference>
<evidence type="ECO:0000256" key="1">
    <source>
        <dbReference type="ARBA" id="ARBA00010529"/>
    </source>
</evidence>
<comment type="similarity">
    <text evidence="1 4">Belongs to the bacterial histone-like protein family.</text>
</comment>
<sequence length="91" mass="9940">MNKADLVNCLAEHEGVSKAQAEQWLDTLTKYVMGALCCGHKVTLPGLGHLEPVTRKERKGRKPRTGGEIDIQAKRSVKFQPGKALKDALTA</sequence>
<dbReference type="PANTHER" id="PTHR33175">
    <property type="entry name" value="DNA-BINDING PROTEIN HU"/>
    <property type="match status" value="1"/>
</dbReference>